<evidence type="ECO:0000313" key="2">
    <source>
        <dbReference type="EMBL" id="MBB3770704.1"/>
    </source>
</evidence>
<keyword evidence="2" id="KW-0378">Hydrolase</keyword>
<keyword evidence="2" id="KW-0326">Glycosidase</keyword>
<evidence type="ECO:0000256" key="1">
    <source>
        <dbReference type="PIRSR" id="PIRSR605019-1"/>
    </source>
</evidence>
<proteinExistence type="predicted"/>
<gene>
    <name evidence="2" type="ORF">FHS55_001299</name>
</gene>
<comment type="caution">
    <text evidence="2">The sequence shown here is derived from an EMBL/GenBank/DDBJ whole genome shotgun (WGS) entry which is preliminary data.</text>
</comment>
<dbReference type="Gene3D" id="1.10.340.30">
    <property type="entry name" value="Hypothetical protein, domain 2"/>
    <property type="match status" value="1"/>
</dbReference>
<dbReference type="Pfam" id="PF03352">
    <property type="entry name" value="Adenine_glyco"/>
    <property type="match status" value="1"/>
</dbReference>
<dbReference type="GO" id="GO:0008725">
    <property type="term" value="F:DNA-3-methyladenine glycosylase activity"/>
    <property type="evidence" value="ECO:0007669"/>
    <property type="project" value="UniProtKB-EC"/>
</dbReference>
<dbReference type="EMBL" id="JACICD010000002">
    <property type="protein sequence ID" value="MBB3770704.1"/>
    <property type="molecule type" value="Genomic_DNA"/>
</dbReference>
<feature type="binding site" evidence="1">
    <location>
        <position position="183"/>
    </location>
    <ligand>
        <name>Zn(2+)</name>
        <dbReference type="ChEBI" id="CHEBI:29105"/>
    </ligand>
</feature>
<dbReference type="GO" id="GO:0046872">
    <property type="term" value="F:metal ion binding"/>
    <property type="evidence" value="ECO:0007669"/>
    <property type="project" value="UniProtKB-KW"/>
</dbReference>
<organism evidence="2 3">
    <name type="scientific">Ancylobacter tetraedralis</name>
    <dbReference type="NCBI Taxonomy" id="217068"/>
    <lineage>
        <taxon>Bacteria</taxon>
        <taxon>Pseudomonadati</taxon>
        <taxon>Pseudomonadota</taxon>
        <taxon>Alphaproteobacteria</taxon>
        <taxon>Hyphomicrobiales</taxon>
        <taxon>Xanthobacteraceae</taxon>
        <taxon>Ancylobacter</taxon>
    </lineage>
</organism>
<evidence type="ECO:0000313" key="3">
    <source>
        <dbReference type="Proteomes" id="UP000533469"/>
    </source>
</evidence>
<dbReference type="PANTHER" id="PTHR30037">
    <property type="entry name" value="DNA-3-METHYLADENINE GLYCOSYLASE 1"/>
    <property type="match status" value="1"/>
</dbReference>
<dbReference type="InterPro" id="IPR005019">
    <property type="entry name" value="Adenine_glyco"/>
</dbReference>
<dbReference type="EC" id="3.2.2.20" evidence="2"/>
<name>A0A839Z1V7_9HYPH</name>
<dbReference type="InterPro" id="IPR052891">
    <property type="entry name" value="DNA-3mA_glycosylase"/>
</dbReference>
<keyword evidence="1" id="KW-0862">Zinc</keyword>
<feature type="binding site" evidence="1">
    <location>
        <position position="13"/>
    </location>
    <ligand>
        <name>Zn(2+)</name>
        <dbReference type="ChEBI" id="CHEBI:29105"/>
    </ligand>
</feature>
<dbReference type="InterPro" id="IPR011257">
    <property type="entry name" value="DNA_glycosylase"/>
</dbReference>
<dbReference type="Proteomes" id="UP000533469">
    <property type="component" value="Unassembled WGS sequence"/>
</dbReference>
<feature type="binding site" evidence="1">
    <location>
        <position position="187"/>
    </location>
    <ligand>
        <name>Zn(2+)</name>
        <dbReference type="ChEBI" id="CHEBI:29105"/>
    </ligand>
</feature>
<accession>A0A839Z1V7</accession>
<dbReference type="GO" id="GO:0006284">
    <property type="term" value="P:base-excision repair"/>
    <property type="evidence" value="ECO:0007669"/>
    <property type="project" value="InterPro"/>
</dbReference>
<keyword evidence="1" id="KW-0479">Metal-binding</keyword>
<protein>
    <submittedName>
        <fullName evidence="2">DNA-3-methyladenine glycosylase I</fullName>
        <ecNumber evidence="2">3.2.2.20</ecNumber>
    </submittedName>
</protein>
<reference evidence="2 3" key="1">
    <citation type="submission" date="2020-08" db="EMBL/GenBank/DDBJ databases">
        <title>Genomic Encyclopedia of Type Strains, Phase IV (KMG-IV): sequencing the most valuable type-strain genomes for metagenomic binning, comparative biology and taxonomic classification.</title>
        <authorList>
            <person name="Goeker M."/>
        </authorList>
    </citation>
    <scope>NUCLEOTIDE SEQUENCE [LARGE SCALE GENOMIC DNA]</scope>
    <source>
        <strain evidence="2 3">DSM 5895</strain>
    </source>
</reference>
<dbReference type="RefSeq" id="WP_183188882.1">
    <property type="nucleotide sequence ID" value="NZ_JACICD010000002.1"/>
</dbReference>
<sequence>MNVHHHPDGVTRCAWCGTDPLYVAYHDDEWGVPEYDDRALFEKLILDGFQAGLAWITILRKREGFRAAFDGFQPEIIARYTPEKVEALMLDGGIVRNRSKIVSTIRSAQVWLDIMERGPGFSKLLWGINGPVQDNARNPGAPPIITSPVAVAMSKELKTRGFNFVGPTIVYAFMQAVGMVDDHAVTCHRHGAHAGSPSPGAPA</sequence>
<dbReference type="SUPFAM" id="SSF48150">
    <property type="entry name" value="DNA-glycosylase"/>
    <property type="match status" value="1"/>
</dbReference>
<feature type="binding site" evidence="1">
    <location>
        <position position="26"/>
    </location>
    <ligand>
        <name>Zn(2+)</name>
        <dbReference type="ChEBI" id="CHEBI:29105"/>
    </ligand>
</feature>
<keyword evidence="3" id="KW-1185">Reference proteome</keyword>
<dbReference type="PANTHER" id="PTHR30037:SF4">
    <property type="entry name" value="DNA-3-METHYLADENINE GLYCOSYLASE I"/>
    <property type="match status" value="1"/>
</dbReference>
<dbReference type="AlphaFoldDB" id="A0A839Z1V7"/>